<protein>
    <recommendedName>
        <fullName evidence="6">Zn(2)-C6 fungal-type domain-containing protein</fullName>
    </recommendedName>
</protein>
<dbReference type="GO" id="GO:0005634">
    <property type="term" value="C:nucleus"/>
    <property type="evidence" value="ECO:0007669"/>
    <property type="project" value="UniProtKB-SubCell"/>
</dbReference>
<dbReference type="GO" id="GO:0008270">
    <property type="term" value="F:zinc ion binding"/>
    <property type="evidence" value="ECO:0007669"/>
    <property type="project" value="InterPro"/>
</dbReference>
<evidence type="ECO:0000256" key="4">
    <source>
        <dbReference type="ARBA" id="ARBA00023163"/>
    </source>
</evidence>
<dbReference type="SUPFAM" id="SSF57701">
    <property type="entry name" value="Zn2/Cys6 DNA-binding domain"/>
    <property type="match status" value="1"/>
</dbReference>
<keyword evidence="4" id="KW-0804">Transcription</keyword>
<accession>A0A433Q7M7</accession>
<dbReference type="PROSITE" id="PS50048">
    <property type="entry name" value="ZN2_CY6_FUNGAL_2"/>
    <property type="match status" value="1"/>
</dbReference>
<dbReference type="Proteomes" id="UP000274822">
    <property type="component" value="Unassembled WGS sequence"/>
</dbReference>
<sequence length="783" mass="88227">METSRKPRKQGRTNLACLRCRSRHAKCNGATPMCRRCRYVGEECVYDQMPNEEDISQDADEDEYLLFKALKAQVDSMGGATAQLALDLQQMHNLTQITAHASARKQALAFLSPRNAVEDQISRMRQLISGAVVPHLQPNHDPKKEEETKSFDWSISLRGGSMRFNTNIRTLQQLQEFFLQNAQLLSPSIPMHIPNNTSIVRSKALWKQYGQETLYPFLELQSSLEKRPSASLAASKSIHRFLASNERFMLNRILRVVYACQPRHFGLMLKFWKDYQSPNPSPSCIILAYALASNRAVHTFQFHSLGWDPCRMGWRGTREEFGSIVANYFFERARDLLSPYILGDIDEETGVKANEDIVEAAMIMSGYLTEAKRREQASLYHAMSIRIAMALGYHTLVERLEPTDRAGASESPPDRNLLLLWSMLVHMDNRYLWRGLPGTIPNRYRNSHSIGWCLLEQAQATLRRKEIHEELPLSKSPWSVDGMSTDSGYYSSSPSSDTATGYELGTFTFTVNLTELTELTERYLCACFIIIDTLAMQIVQTVWSGDEDASNPSPLRESTIHDFDNTISRLQNSIPAELSPFAIDALPSKRACYNALYIQLCFPMVRLDLYKPILPAADTPLGLSTPFSRRAHLICTQAATISTDMIALIQRNRGDVEGAVSVRGDPETGDPDNDALCHSFHLFELSQACDIHIFNLRVGIANPFIKNESGTLLALLAQAGAYLARARRIVVSSMEYHEGNEKATEYAKSLEESLAEFGVPLDADLRLPDPEDSLIKLMMKDDL</sequence>
<feature type="domain" description="Zn(2)-C6 fungal-type" evidence="6">
    <location>
        <begin position="16"/>
        <end position="46"/>
    </location>
</feature>
<evidence type="ECO:0000256" key="5">
    <source>
        <dbReference type="ARBA" id="ARBA00023242"/>
    </source>
</evidence>
<dbReference type="SMART" id="SM00066">
    <property type="entry name" value="GAL4"/>
    <property type="match status" value="1"/>
</dbReference>
<organism evidence="7 8">
    <name type="scientific">Jimgerdemannia flammicorona</name>
    <dbReference type="NCBI Taxonomy" id="994334"/>
    <lineage>
        <taxon>Eukaryota</taxon>
        <taxon>Fungi</taxon>
        <taxon>Fungi incertae sedis</taxon>
        <taxon>Mucoromycota</taxon>
        <taxon>Mucoromycotina</taxon>
        <taxon>Endogonomycetes</taxon>
        <taxon>Endogonales</taxon>
        <taxon>Endogonaceae</taxon>
        <taxon>Jimgerdemannia</taxon>
    </lineage>
</organism>
<evidence type="ECO:0000256" key="3">
    <source>
        <dbReference type="ARBA" id="ARBA00023015"/>
    </source>
</evidence>
<keyword evidence="8" id="KW-1185">Reference proteome</keyword>
<dbReference type="PANTHER" id="PTHR47338">
    <property type="entry name" value="ZN(II)2CYS6 TRANSCRIPTION FACTOR (EUROFUNG)-RELATED"/>
    <property type="match status" value="1"/>
</dbReference>
<evidence type="ECO:0000313" key="8">
    <source>
        <dbReference type="Proteomes" id="UP000274822"/>
    </source>
</evidence>
<dbReference type="CDD" id="cd12148">
    <property type="entry name" value="fungal_TF_MHR"/>
    <property type="match status" value="1"/>
</dbReference>
<dbReference type="AlphaFoldDB" id="A0A433Q7M7"/>
<dbReference type="GO" id="GO:0000981">
    <property type="term" value="F:DNA-binding transcription factor activity, RNA polymerase II-specific"/>
    <property type="evidence" value="ECO:0007669"/>
    <property type="project" value="InterPro"/>
</dbReference>
<dbReference type="InterPro" id="IPR036864">
    <property type="entry name" value="Zn2-C6_fun-type_DNA-bd_sf"/>
</dbReference>
<comment type="caution">
    <text evidence="7">The sequence shown here is derived from an EMBL/GenBank/DDBJ whole genome shotgun (WGS) entry which is preliminary data.</text>
</comment>
<evidence type="ECO:0000256" key="1">
    <source>
        <dbReference type="ARBA" id="ARBA00004123"/>
    </source>
</evidence>
<dbReference type="InterPro" id="IPR001138">
    <property type="entry name" value="Zn2Cys6_DnaBD"/>
</dbReference>
<dbReference type="PANTHER" id="PTHR47338:SF5">
    <property type="entry name" value="ZN(II)2CYS6 TRANSCRIPTION FACTOR (EUROFUNG)"/>
    <property type="match status" value="1"/>
</dbReference>
<gene>
    <name evidence="7" type="ORF">BC938DRAFT_471682</name>
</gene>
<dbReference type="InterPro" id="IPR050815">
    <property type="entry name" value="TF_fung"/>
</dbReference>
<keyword evidence="2" id="KW-0479">Metal-binding</keyword>
<dbReference type="CDD" id="cd00067">
    <property type="entry name" value="GAL4"/>
    <property type="match status" value="1"/>
</dbReference>
<keyword evidence="5" id="KW-0539">Nucleus</keyword>
<dbReference type="EMBL" id="RBNJ01012061">
    <property type="protein sequence ID" value="RUS25772.1"/>
    <property type="molecule type" value="Genomic_DNA"/>
</dbReference>
<evidence type="ECO:0000259" key="6">
    <source>
        <dbReference type="PROSITE" id="PS50048"/>
    </source>
</evidence>
<keyword evidence="3" id="KW-0805">Transcription regulation</keyword>
<dbReference type="PROSITE" id="PS00463">
    <property type="entry name" value="ZN2_CY6_FUNGAL_1"/>
    <property type="match status" value="1"/>
</dbReference>
<reference evidence="7 8" key="1">
    <citation type="journal article" date="2018" name="New Phytol.">
        <title>Phylogenomics of Endogonaceae and evolution of mycorrhizas within Mucoromycota.</title>
        <authorList>
            <person name="Chang Y."/>
            <person name="Desiro A."/>
            <person name="Na H."/>
            <person name="Sandor L."/>
            <person name="Lipzen A."/>
            <person name="Clum A."/>
            <person name="Barry K."/>
            <person name="Grigoriev I.V."/>
            <person name="Martin F.M."/>
            <person name="Stajich J.E."/>
            <person name="Smith M.E."/>
            <person name="Bonito G."/>
            <person name="Spatafora J.W."/>
        </authorList>
    </citation>
    <scope>NUCLEOTIDE SEQUENCE [LARGE SCALE GENOMIC DNA]</scope>
    <source>
        <strain evidence="7 8">AD002</strain>
    </source>
</reference>
<evidence type="ECO:0000256" key="2">
    <source>
        <dbReference type="ARBA" id="ARBA00022723"/>
    </source>
</evidence>
<dbReference type="Pfam" id="PF00172">
    <property type="entry name" value="Zn_clus"/>
    <property type="match status" value="1"/>
</dbReference>
<proteinExistence type="predicted"/>
<name>A0A433Q7M7_9FUNG</name>
<evidence type="ECO:0000313" key="7">
    <source>
        <dbReference type="EMBL" id="RUS25772.1"/>
    </source>
</evidence>
<comment type="subcellular location">
    <subcellularLocation>
        <location evidence="1">Nucleus</location>
    </subcellularLocation>
</comment>
<dbReference type="Gene3D" id="4.10.240.10">
    <property type="entry name" value="Zn(2)-C6 fungal-type DNA-binding domain"/>
    <property type="match status" value="1"/>
</dbReference>